<feature type="transmembrane region" description="Helical" evidence="2">
    <location>
        <begin position="20"/>
        <end position="42"/>
    </location>
</feature>
<evidence type="ECO:0000256" key="2">
    <source>
        <dbReference type="SAM" id="Phobius"/>
    </source>
</evidence>
<evidence type="ECO:0000313" key="4">
    <source>
        <dbReference type="EMBL" id="RDB17644.1"/>
    </source>
</evidence>
<gene>
    <name evidence="4" type="primary">mug180_0</name>
    <name evidence="4" type="ORF">Hypma_001230</name>
</gene>
<dbReference type="InterPro" id="IPR013094">
    <property type="entry name" value="AB_hydrolase_3"/>
</dbReference>
<dbReference type="FunCoup" id="A0A369JDZ6">
    <property type="interactions" value="17"/>
</dbReference>
<evidence type="ECO:0000256" key="1">
    <source>
        <dbReference type="ARBA" id="ARBA00022801"/>
    </source>
</evidence>
<name>A0A369JDZ6_HYPMA</name>
<feature type="domain" description="Alpha/beta hydrolase fold-3" evidence="3">
    <location>
        <begin position="117"/>
        <end position="337"/>
    </location>
</feature>
<dbReference type="GO" id="GO:0016787">
    <property type="term" value="F:hydrolase activity"/>
    <property type="evidence" value="ECO:0007669"/>
    <property type="project" value="UniProtKB-KW"/>
</dbReference>
<dbReference type="OrthoDB" id="2152029at2759"/>
<proteinExistence type="predicted"/>
<dbReference type="InParanoid" id="A0A369JDZ6"/>
<dbReference type="SUPFAM" id="SSF53474">
    <property type="entry name" value="alpha/beta-Hydrolases"/>
    <property type="match status" value="1"/>
</dbReference>
<dbReference type="Gene3D" id="3.40.50.1820">
    <property type="entry name" value="alpha/beta hydrolase"/>
    <property type="match status" value="1"/>
</dbReference>
<keyword evidence="2" id="KW-0812">Transmembrane</keyword>
<keyword evidence="5" id="KW-1185">Reference proteome</keyword>
<dbReference type="Pfam" id="PF07859">
    <property type="entry name" value="Abhydrolase_3"/>
    <property type="match status" value="1"/>
</dbReference>
<dbReference type="AlphaFoldDB" id="A0A369JDZ6"/>
<dbReference type="PANTHER" id="PTHR48081:SF31">
    <property type="entry name" value="STERYL ACETYL HYDROLASE MUG81-RELATED"/>
    <property type="match status" value="1"/>
</dbReference>
<dbReference type="STRING" id="39966.A0A369JDZ6"/>
<evidence type="ECO:0000259" key="3">
    <source>
        <dbReference type="Pfam" id="PF07859"/>
    </source>
</evidence>
<reference evidence="4" key="1">
    <citation type="submission" date="2018-04" db="EMBL/GenBank/DDBJ databases">
        <title>Whole genome sequencing of Hypsizygus marmoreus.</title>
        <authorList>
            <person name="Choi I.-G."/>
            <person name="Min B."/>
            <person name="Kim J.-G."/>
            <person name="Kim S."/>
            <person name="Oh Y.-L."/>
            <person name="Kong W.-S."/>
            <person name="Park H."/>
            <person name="Jeong J."/>
            <person name="Song E.-S."/>
        </authorList>
    </citation>
    <scope>NUCLEOTIDE SEQUENCE [LARGE SCALE GENOMIC DNA]</scope>
    <source>
        <strain evidence="4">51987-8</strain>
    </source>
</reference>
<dbReference type="InterPro" id="IPR050300">
    <property type="entry name" value="GDXG_lipolytic_enzyme"/>
</dbReference>
<keyword evidence="2" id="KW-1133">Transmembrane helix</keyword>
<accession>A0A369JDZ6</accession>
<dbReference type="InterPro" id="IPR029058">
    <property type="entry name" value="AB_hydrolase_fold"/>
</dbReference>
<sequence>MSNTVRDTSYGNPSWLEKLGMTAALLVQLPPILAWTLLTSLFQDVNRRKNWKRVLFDKACYFISTRLNVKQMQWAMGTTRAVYVNWVREQRLPTMIEDLDDDASLLWIGERRTDRVILYFHGGAYLFSMQPHLANFWKHIQSELKEKNKDVGVAILQFSLVPTASFPTQLKQSVLALQHLISTGIDPRNIQLAGDSAGAGLILQLLSHILHPIPDVPLVSLSSPLGGAFLMSPWVSLTGTCPGGMIPDSQSDMIGADAILYWGREVLVDVPDSQIPYIEALSAPKSWFANIDTAVQRVLVTAGELECLRGGIEVFASTLGEHLKDVALDVYANGVHCEPHFAFLIKEKKSDELVLRIVEWLASGFD</sequence>
<protein>
    <submittedName>
        <fullName evidence="4">Steryl acetyl hydrolase mug81</fullName>
    </submittedName>
</protein>
<dbReference type="PANTHER" id="PTHR48081">
    <property type="entry name" value="AB HYDROLASE SUPERFAMILY PROTEIN C4A8.06C"/>
    <property type="match status" value="1"/>
</dbReference>
<evidence type="ECO:0000313" key="5">
    <source>
        <dbReference type="Proteomes" id="UP000076154"/>
    </source>
</evidence>
<organism evidence="4 5">
    <name type="scientific">Hypsizygus marmoreus</name>
    <name type="common">White beech mushroom</name>
    <name type="synonym">Agaricus marmoreus</name>
    <dbReference type="NCBI Taxonomy" id="39966"/>
    <lineage>
        <taxon>Eukaryota</taxon>
        <taxon>Fungi</taxon>
        <taxon>Dikarya</taxon>
        <taxon>Basidiomycota</taxon>
        <taxon>Agaricomycotina</taxon>
        <taxon>Agaricomycetes</taxon>
        <taxon>Agaricomycetidae</taxon>
        <taxon>Agaricales</taxon>
        <taxon>Tricholomatineae</taxon>
        <taxon>Lyophyllaceae</taxon>
        <taxon>Hypsizygus</taxon>
    </lineage>
</organism>
<comment type="caution">
    <text evidence="4">The sequence shown here is derived from an EMBL/GenBank/DDBJ whole genome shotgun (WGS) entry which is preliminary data.</text>
</comment>
<dbReference type="EMBL" id="LUEZ02000110">
    <property type="protein sequence ID" value="RDB17644.1"/>
    <property type="molecule type" value="Genomic_DNA"/>
</dbReference>
<dbReference type="Proteomes" id="UP000076154">
    <property type="component" value="Unassembled WGS sequence"/>
</dbReference>
<keyword evidence="1 4" id="KW-0378">Hydrolase</keyword>
<keyword evidence="2" id="KW-0472">Membrane</keyword>